<organism evidence="3 4">
    <name type="scientific">Streptomyces kanasensis</name>
    <dbReference type="NCBI Taxonomy" id="936756"/>
    <lineage>
        <taxon>Bacteria</taxon>
        <taxon>Bacillati</taxon>
        <taxon>Actinomycetota</taxon>
        <taxon>Actinomycetes</taxon>
        <taxon>Kitasatosporales</taxon>
        <taxon>Streptomycetaceae</taxon>
        <taxon>Streptomyces</taxon>
    </lineage>
</organism>
<feature type="signal peptide" evidence="2">
    <location>
        <begin position="1"/>
        <end position="28"/>
    </location>
</feature>
<name>A0A100Y905_9ACTN</name>
<evidence type="ECO:0000256" key="2">
    <source>
        <dbReference type="SAM" id="SignalP"/>
    </source>
</evidence>
<feature type="chain" id="PRO_5007091345" evidence="2">
    <location>
        <begin position="29"/>
        <end position="186"/>
    </location>
</feature>
<comment type="caution">
    <text evidence="3">The sequence shown here is derived from an EMBL/GenBank/DDBJ whole genome shotgun (WGS) entry which is preliminary data.</text>
</comment>
<keyword evidence="4" id="KW-1185">Reference proteome</keyword>
<reference evidence="3 4" key="1">
    <citation type="submission" date="2015-11" db="EMBL/GenBank/DDBJ databases">
        <title>Genome-wide analysis reveals the secondary metabolome in Streptomyces kanasensis ZX01.</title>
        <authorList>
            <person name="Zhang G."/>
            <person name="Han L."/>
            <person name="Feng J."/>
            <person name="Zhang X."/>
        </authorList>
    </citation>
    <scope>NUCLEOTIDE SEQUENCE [LARGE SCALE GENOMIC DNA]</scope>
    <source>
        <strain evidence="3 4">ZX01</strain>
    </source>
</reference>
<feature type="region of interest" description="Disordered" evidence="1">
    <location>
        <begin position="25"/>
        <end position="47"/>
    </location>
</feature>
<dbReference type="RefSeq" id="WP_058940875.1">
    <property type="nucleotide sequence ID" value="NZ_LNSV01000007.1"/>
</dbReference>
<dbReference type="Proteomes" id="UP000054011">
    <property type="component" value="Unassembled WGS sequence"/>
</dbReference>
<keyword evidence="2" id="KW-0732">Signal</keyword>
<evidence type="ECO:0000313" key="3">
    <source>
        <dbReference type="EMBL" id="KUH39899.1"/>
    </source>
</evidence>
<dbReference type="AlphaFoldDB" id="A0A100Y905"/>
<dbReference type="EMBL" id="LNSV01000007">
    <property type="protein sequence ID" value="KUH39899.1"/>
    <property type="molecule type" value="Genomic_DNA"/>
</dbReference>
<gene>
    <name evidence="3" type="ORF">ATE80_04920</name>
</gene>
<feature type="region of interest" description="Disordered" evidence="1">
    <location>
        <begin position="111"/>
        <end position="136"/>
    </location>
</feature>
<protein>
    <submittedName>
        <fullName evidence="3">Uncharacterized protein</fullName>
    </submittedName>
</protein>
<evidence type="ECO:0000256" key="1">
    <source>
        <dbReference type="SAM" id="MobiDB-lite"/>
    </source>
</evidence>
<dbReference type="STRING" id="936756.ATE80_04920"/>
<evidence type="ECO:0000313" key="4">
    <source>
        <dbReference type="Proteomes" id="UP000054011"/>
    </source>
</evidence>
<proteinExistence type="predicted"/>
<sequence>MRLLTSRRVALAAVCAALTLGTAGPALADAPQTRPDAPTAVAADTDATDDATAAVQAAVDELIASMTKDQATTGMPENLPESVQKLIDAVLGTVGGLTGVSMPDLPVDVPSTQLPQAPGTDTPATQDPAAGTTTPGIALPEITVPEVVRPDVPITGVSSDWFPDADFFTPQAPVTLPQPPAATTTG</sequence>
<accession>A0A100Y905</accession>